<accession>A0A9W6K2V8</accession>
<dbReference type="GO" id="GO:0004674">
    <property type="term" value="F:protein serine/threonine kinase activity"/>
    <property type="evidence" value="ECO:0007669"/>
    <property type="project" value="TreeGrafter"/>
</dbReference>
<organism evidence="5 6">
    <name type="scientific">Pseudomonas turukhanskensis</name>
    <dbReference type="NCBI Taxonomy" id="1806536"/>
    <lineage>
        <taxon>Bacteria</taxon>
        <taxon>Pseudomonadati</taxon>
        <taxon>Pseudomonadota</taxon>
        <taxon>Gammaproteobacteria</taxon>
        <taxon>Pseudomonadales</taxon>
        <taxon>Pseudomonadaceae</taxon>
        <taxon>Pseudomonas</taxon>
    </lineage>
</organism>
<dbReference type="Proteomes" id="UP001143328">
    <property type="component" value="Unassembled WGS sequence"/>
</dbReference>
<keyword evidence="3" id="KW-0418">Kinase</keyword>
<dbReference type="Pfam" id="PF07804">
    <property type="entry name" value="HipA_C"/>
    <property type="match status" value="1"/>
</dbReference>
<keyword evidence="6" id="KW-1185">Reference proteome</keyword>
<evidence type="ECO:0000256" key="3">
    <source>
        <dbReference type="ARBA" id="ARBA00022777"/>
    </source>
</evidence>
<evidence type="ECO:0000256" key="2">
    <source>
        <dbReference type="ARBA" id="ARBA00022679"/>
    </source>
</evidence>
<dbReference type="GO" id="GO:0005829">
    <property type="term" value="C:cytosol"/>
    <property type="evidence" value="ECO:0007669"/>
    <property type="project" value="TreeGrafter"/>
</dbReference>
<dbReference type="InterPro" id="IPR052028">
    <property type="entry name" value="HipA_Ser/Thr_kinase"/>
</dbReference>
<evidence type="ECO:0000256" key="1">
    <source>
        <dbReference type="ARBA" id="ARBA00010164"/>
    </source>
</evidence>
<dbReference type="PANTHER" id="PTHR37419:SF8">
    <property type="entry name" value="TOXIN YJJJ"/>
    <property type="match status" value="1"/>
</dbReference>
<keyword evidence="2" id="KW-0808">Transferase</keyword>
<dbReference type="AlphaFoldDB" id="A0A9W6K2V8"/>
<evidence type="ECO:0000313" key="6">
    <source>
        <dbReference type="Proteomes" id="UP001143328"/>
    </source>
</evidence>
<reference evidence="5" key="1">
    <citation type="journal article" date="2014" name="Int. J. Syst. Evol. Microbiol.">
        <title>Complete genome sequence of Corynebacterium casei LMG S-19264T (=DSM 44701T), isolated from a smear-ripened cheese.</title>
        <authorList>
            <consortium name="US DOE Joint Genome Institute (JGI-PGF)"/>
            <person name="Walter F."/>
            <person name="Albersmeier A."/>
            <person name="Kalinowski J."/>
            <person name="Ruckert C."/>
        </authorList>
    </citation>
    <scope>NUCLEOTIDE SEQUENCE</scope>
    <source>
        <strain evidence="5">VKM B-2935</strain>
    </source>
</reference>
<sequence>MAKELTVQVFADGVWQDAYSLTFQDPLNPHEGTCITGYLTPFYVNNIEHENSFFESSISVVHRLDLNISHSQGYPAFLLDIIPAGAAFRSLKKRFAARKPEGIALDLFLLERCTPSPIGHLRIKQSLPYLDEGEPMGFTRKEVAERNTDFLEYAYEQGAAIGGATGAGGEAPKLLLAENHDGLMFAEATLAVEQTRRHWFVKFPRNRAAAVDKDILRAEYHYYCAITEIGMNTISTDGLELIDDGKHRPSLWMPRFDREVTEQGIVRHPVESIYSLCNVTENGAFLGHEFVLGRLAEIWTMAGQADELFDLIVEYIARDLLNRILGNSDNHGRNMSILRGAGKLKLAPVYDLAPMVLDPDGISRVLKWDHERAGAPNWRQACQAMAHGASADVYFDALREQAQRMRALPDLLANLPERVRNAQSIPLNNLDTRLKEWGLI</sequence>
<dbReference type="EMBL" id="BSFN01000003">
    <property type="protein sequence ID" value="GLK88530.1"/>
    <property type="molecule type" value="Genomic_DNA"/>
</dbReference>
<comment type="caution">
    <text evidence="5">The sequence shown here is derived from an EMBL/GenBank/DDBJ whole genome shotgun (WGS) entry which is preliminary data.</text>
</comment>
<dbReference type="PIRSF" id="PIRSF028135">
    <property type="entry name" value="UCP028135_HipA-like"/>
    <property type="match status" value="1"/>
</dbReference>
<reference evidence="5" key="2">
    <citation type="submission" date="2023-01" db="EMBL/GenBank/DDBJ databases">
        <authorList>
            <person name="Sun Q."/>
            <person name="Evtushenko L."/>
        </authorList>
    </citation>
    <scope>NUCLEOTIDE SEQUENCE</scope>
    <source>
        <strain evidence="5">VKM B-2935</strain>
    </source>
</reference>
<gene>
    <name evidence="5" type="ORF">GCM10017655_15920</name>
</gene>
<proteinExistence type="inferred from homology"/>
<feature type="domain" description="HipA-like C-terminal" evidence="4">
    <location>
        <begin position="166"/>
        <end position="401"/>
    </location>
</feature>
<evidence type="ECO:0000313" key="5">
    <source>
        <dbReference type="EMBL" id="GLK88530.1"/>
    </source>
</evidence>
<name>A0A9W6K2V8_9PSED</name>
<evidence type="ECO:0000259" key="4">
    <source>
        <dbReference type="Pfam" id="PF07804"/>
    </source>
</evidence>
<dbReference type="InterPro" id="IPR016869">
    <property type="entry name" value="UCP028135_HipA-like"/>
</dbReference>
<protein>
    <submittedName>
        <fullName evidence="5">Toxin HipA</fullName>
    </submittedName>
</protein>
<dbReference type="InterPro" id="IPR012893">
    <property type="entry name" value="HipA-like_C"/>
</dbReference>
<comment type="similarity">
    <text evidence="1">Belongs to the HipA Ser/Thr kinase family.</text>
</comment>
<dbReference type="PANTHER" id="PTHR37419">
    <property type="entry name" value="SERINE/THREONINE-PROTEIN KINASE TOXIN HIPA"/>
    <property type="match status" value="1"/>
</dbReference>